<name>W0RSV1_9BACT</name>
<dbReference type="OrthoDB" id="1492246at2"/>
<feature type="signal peptide" evidence="1">
    <location>
        <begin position="1"/>
        <end position="22"/>
    </location>
</feature>
<reference evidence="2 3" key="1">
    <citation type="journal article" date="2014" name="Genome Announc.">
        <title>Genome Sequence and Methylome of Soil Bacterium Gemmatirosa kalamazoonensis KBS708T, a Member of the Rarely Cultivated Gemmatimonadetes Phylum.</title>
        <authorList>
            <person name="Debruyn J.M."/>
            <person name="Radosevich M."/>
            <person name="Wommack K.E."/>
            <person name="Polson S.W."/>
            <person name="Hauser L.J."/>
            <person name="Fawaz M.N."/>
            <person name="Korlach J."/>
            <person name="Tsai Y.C."/>
        </authorList>
    </citation>
    <scope>NUCLEOTIDE SEQUENCE [LARGE SCALE GENOMIC DNA]</scope>
    <source>
        <strain evidence="2 3">KBS708</strain>
        <plasmid evidence="3">Plasmid 1</plasmid>
    </source>
</reference>
<organism evidence="2 3">
    <name type="scientific">Gemmatirosa kalamazoonensis</name>
    <dbReference type="NCBI Taxonomy" id="861299"/>
    <lineage>
        <taxon>Bacteria</taxon>
        <taxon>Pseudomonadati</taxon>
        <taxon>Gemmatimonadota</taxon>
        <taxon>Gemmatimonadia</taxon>
        <taxon>Gemmatimonadales</taxon>
        <taxon>Gemmatimonadaceae</taxon>
        <taxon>Gemmatirosa</taxon>
    </lineage>
</organism>
<dbReference type="HOGENOM" id="CLU_972401_0_0_0"/>
<proteinExistence type="predicted"/>
<dbReference type="EMBL" id="CP007129">
    <property type="protein sequence ID" value="AHG92658.1"/>
    <property type="molecule type" value="Genomic_DNA"/>
</dbReference>
<protein>
    <recommendedName>
        <fullName evidence="4">Adhesin domain-containing protein</fullName>
    </recommendedName>
</protein>
<dbReference type="RefSeq" id="WP_025413989.1">
    <property type="nucleotide sequence ID" value="NZ_CP007129.1"/>
</dbReference>
<evidence type="ECO:0000313" key="3">
    <source>
        <dbReference type="Proteomes" id="UP000019151"/>
    </source>
</evidence>
<evidence type="ECO:0000256" key="1">
    <source>
        <dbReference type="SAM" id="SignalP"/>
    </source>
</evidence>
<geneLocation type="plasmid" evidence="2 3">
    <name>1</name>
</geneLocation>
<feature type="chain" id="PRO_5004794789" description="Adhesin domain-containing protein" evidence="1">
    <location>
        <begin position="23"/>
        <end position="286"/>
    </location>
</feature>
<keyword evidence="2" id="KW-0614">Plasmid</keyword>
<dbReference type="AlphaFoldDB" id="W0RSV1"/>
<keyword evidence="3" id="KW-1185">Reference proteome</keyword>
<dbReference type="Proteomes" id="UP000019151">
    <property type="component" value="Plasmid 1"/>
</dbReference>
<accession>W0RSV1</accession>
<gene>
    <name evidence="2" type="ORF">J421_5123</name>
</gene>
<keyword evidence="1" id="KW-0732">Signal</keyword>
<evidence type="ECO:0008006" key="4">
    <source>
        <dbReference type="Google" id="ProtNLM"/>
    </source>
</evidence>
<dbReference type="InParanoid" id="W0RSV1"/>
<evidence type="ECO:0000313" key="2">
    <source>
        <dbReference type="EMBL" id="AHG92658.1"/>
    </source>
</evidence>
<sequence>MRVLVTLATATTLLVGALPAAAQRFSRDRDVEGSETCREIWREYGRMMSGRPAAVYCEVRDLGTRAARGTLDVDGGERQGVLVRGGSRSDVRTSLVIQAQGRSVDDARELARRVAVDLSRTPLRITGITAMDEQDDDHFVGATLVLDTPRESDLSLRVGYAPLTVRDVRGRMDLRADHGPLQISNVGGDVRARVEYGPLSVDLDSPRWNGTRLDAESAYGPVTLTVPRSFAGDLEIGSEHGPFSSDLPLSVTHLDDSPVRTRLGGGGPPVHAVARYGPMSLRTRDR</sequence>
<dbReference type="KEGG" id="gba:J421_5123"/>